<organism evidence="7">
    <name type="scientific">Schistosoma haematobium</name>
    <name type="common">Blood fluke</name>
    <dbReference type="NCBI Taxonomy" id="6185"/>
    <lineage>
        <taxon>Eukaryota</taxon>
        <taxon>Metazoa</taxon>
        <taxon>Spiralia</taxon>
        <taxon>Lophotrochozoa</taxon>
        <taxon>Platyhelminthes</taxon>
        <taxon>Trematoda</taxon>
        <taxon>Digenea</taxon>
        <taxon>Strigeidida</taxon>
        <taxon>Schistosomatoidea</taxon>
        <taxon>Schistosomatidae</taxon>
        <taxon>Schistosoma</taxon>
    </lineage>
</organism>
<dbReference type="GO" id="GO:0003677">
    <property type="term" value="F:DNA binding"/>
    <property type="evidence" value="ECO:0007669"/>
    <property type="project" value="InterPro"/>
</dbReference>
<dbReference type="PANTHER" id="PTHR12214:SF0">
    <property type="entry name" value="LD29489P"/>
    <property type="match status" value="1"/>
</dbReference>
<name>A0A095BT10_SCHHA</name>
<dbReference type="EMBL" id="KL250488">
    <property type="protein sequence ID" value="KGB31943.1"/>
    <property type="molecule type" value="Genomic_DNA"/>
</dbReference>
<feature type="compositionally biased region" description="Acidic residues" evidence="5">
    <location>
        <begin position="59"/>
        <end position="68"/>
    </location>
</feature>
<keyword evidence="4" id="KW-0175">Coiled coil</keyword>
<dbReference type="InterPro" id="IPR012890">
    <property type="entry name" value="GCFC2-like"/>
</dbReference>
<proteinExistence type="inferred from homology"/>
<feature type="region of interest" description="Disordered" evidence="5">
    <location>
        <begin position="895"/>
        <end position="922"/>
    </location>
</feature>
<evidence type="ECO:0000256" key="3">
    <source>
        <dbReference type="ARBA" id="ARBA00023242"/>
    </source>
</evidence>
<dbReference type="AlphaFoldDB" id="A0A095BT10"/>
<feature type="region of interest" description="Disordered" evidence="5">
    <location>
        <begin position="631"/>
        <end position="663"/>
    </location>
</feature>
<dbReference type="Pfam" id="PF07842">
    <property type="entry name" value="GCFC"/>
    <property type="match status" value="1"/>
</dbReference>
<evidence type="ECO:0000313" key="7">
    <source>
        <dbReference type="EMBL" id="KGB31943.1"/>
    </source>
</evidence>
<dbReference type="GO" id="GO:0000398">
    <property type="term" value="P:mRNA splicing, via spliceosome"/>
    <property type="evidence" value="ECO:0007669"/>
    <property type="project" value="InterPro"/>
</dbReference>
<feature type="compositionally biased region" description="Basic and acidic residues" evidence="5">
    <location>
        <begin position="896"/>
        <end position="906"/>
    </location>
</feature>
<evidence type="ECO:0000256" key="5">
    <source>
        <dbReference type="SAM" id="MobiDB-lite"/>
    </source>
</evidence>
<feature type="domain" description="GCF C-terminal" evidence="6">
    <location>
        <begin position="558"/>
        <end position="827"/>
    </location>
</feature>
<feature type="coiled-coil region" evidence="4">
    <location>
        <begin position="354"/>
        <end position="395"/>
    </location>
</feature>
<feature type="region of interest" description="Disordered" evidence="5">
    <location>
        <begin position="59"/>
        <end position="101"/>
    </location>
</feature>
<dbReference type="STRING" id="6185.A0A095BT10"/>
<reference evidence="7" key="1">
    <citation type="journal article" date="2012" name="Nat. Genet.">
        <title>Whole-genome sequence of Schistosoma haematobium.</title>
        <authorList>
            <person name="Young N.D."/>
            <person name="Jex A.R."/>
            <person name="Li B."/>
            <person name="Liu S."/>
            <person name="Yang L."/>
            <person name="Xiong Z."/>
            <person name="Li Y."/>
            <person name="Cantacessi C."/>
            <person name="Hall R.S."/>
            <person name="Xu X."/>
            <person name="Chen F."/>
            <person name="Wu X."/>
            <person name="Zerlotini A."/>
            <person name="Oliveira G."/>
            <person name="Hofmann A."/>
            <person name="Zhang G."/>
            <person name="Fang X."/>
            <person name="Kang Y."/>
            <person name="Campbell B.E."/>
            <person name="Loukas A."/>
            <person name="Ranganathan S."/>
            <person name="Rollinson D."/>
            <person name="Rinaldi G."/>
            <person name="Brindley P.J."/>
            <person name="Yang H."/>
            <person name="Wang J."/>
            <person name="Wang J."/>
            <person name="Gasser R.B."/>
        </authorList>
    </citation>
    <scope>NUCLEOTIDE SEQUENCE [LARGE SCALE GENOMIC DNA]</scope>
</reference>
<feature type="region of interest" description="Disordered" evidence="5">
    <location>
        <begin position="190"/>
        <end position="239"/>
    </location>
</feature>
<evidence type="ECO:0000256" key="1">
    <source>
        <dbReference type="ARBA" id="ARBA00004123"/>
    </source>
</evidence>
<comment type="subcellular location">
    <subcellularLocation>
        <location evidence="1">Nucleus</location>
    </subcellularLocation>
</comment>
<protein>
    <submittedName>
        <fullName evidence="7">PAX3-and PAX7-binding protein 1</fullName>
    </submittedName>
</protein>
<dbReference type="InterPro" id="IPR022783">
    <property type="entry name" value="GCFC_dom"/>
</dbReference>
<evidence type="ECO:0000259" key="6">
    <source>
        <dbReference type="Pfam" id="PF07842"/>
    </source>
</evidence>
<keyword evidence="3" id="KW-0539">Nucleus</keyword>
<gene>
    <name evidence="7" type="ORF">MS3_00068</name>
</gene>
<dbReference type="PANTHER" id="PTHR12214">
    <property type="entry name" value="GC-RICH SEQUENCE DNA-BINDING FACTOR"/>
    <property type="match status" value="1"/>
</dbReference>
<comment type="similarity">
    <text evidence="2">Belongs to the GCF family.</text>
</comment>
<dbReference type="GO" id="GO:0005634">
    <property type="term" value="C:nucleus"/>
    <property type="evidence" value="ECO:0007669"/>
    <property type="project" value="UniProtKB-SubCell"/>
</dbReference>
<evidence type="ECO:0000256" key="2">
    <source>
        <dbReference type="ARBA" id="ARBA00010801"/>
    </source>
</evidence>
<accession>A0A095BT10</accession>
<sequence length="977" mass="111896">MCSLFMKKIRRNYRSKAGDSDDEQSQESESLYDEAVKEITSQIKPDVSSIKKNKSVLSFEDDLDPDDGDTFKVKKSSMSRKITKQTKESKKKKNHGNDGLKIVGDFHKNLVSYEESSPDPEENLENLRKELLNLAEDETTSEVVPSVKSEPSNVTSMIKRTSHALFNFHTEGVIPDAATIHLARKQREKAKSLIESSDHSPTYYSSSKNDGKRLVREDDDDDELNDDEDASDMTTVSFSNSASEMRPVFVVSKDRETCSKRAVIGARLNRREEELKCIREDFMAAEHGSDRDSDQEIEWERQQLQKAIINQNPAVLEAIQPILGTEDSNNTTTSADSTILGGLNVTDITLPKLKDNLQEKYNKLNESLTKHKTSLEEAKRDLERGKIIIADAREKLPNLAKQFMFYQEMKDYIDDLISCFNEKMSKIEYLEKRSIIIFRERYDKLVERRRMDMKDMGDTVSQPTISSTCTSRTPEEVKIFEARRKRCAERESRRIRRQRARELQNPNVIQVHIDGTSTDDEEPQATIVKRSADIDALLVDANALFEDVVEEFCELPLILERFIEWRNKYPESYQQAYVSLCLPQLFSPIIRIQLIGWNPLSNHADPIEEMKWFQDLLDFCNLPSVDNNKNTKSTILNSNKTDKSNNNNNENKNASNNNNNLDKTAGNLDDDLRIIPKSIEKIVLQRINELVCASWDPLSEKQSLQLVNLMHNLCSTYPTICIGSRPTEKLFTSIVKRIENTIQEDIFIPLYSKTRDIITNEFLFLLLCKLLHISKQIITFSLELKCYISFYSFFSPQLLKNILLWSNLLSIDTLKHITLTCLINRYLLVGLACLLSVVTLKSNDDKSNLIMNSSFPTSLSSIDQSGSLAFRDAVQKLKMIVDLLPHEWLKLSSPSIKRDDDDRGHDDDDDDGESSTKVSFTGVSDPLNQIKRFLTQLLENIPPTRMYTDITVGQADIQIIERECMGTLLQLRDLLKN</sequence>
<feature type="compositionally biased region" description="Low complexity" evidence="5">
    <location>
        <begin position="644"/>
        <end position="660"/>
    </location>
</feature>
<evidence type="ECO:0000256" key="4">
    <source>
        <dbReference type="SAM" id="Coils"/>
    </source>
</evidence>
<feature type="compositionally biased region" description="Acidic residues" evidence="5">
    <location>
        <begin position="217"/>
        <end position="231"/>
    </location>
</feature>
<feature type="compositionally biased region" description="Basic residues" evidence="5">
    <location>
        <begin position="73"/>
        <end position="94"/>
    </location>
</feature>